<sequence>MESNTLFRPLEIIGLLKSHGKSTKVNKGEYIYHSGDRAGWIHMVIEGEVFISRMHEEGKELVTSLLVQDGIFGATSLFCGIKEHTTYARAKTDCVIQSFERESFEMKILSDQALMAEWMQWLDIDGSRQATKLRDLSMYGKSGALASILIRLCNSFGTKTGQGITITTQLTNQNLAAMCGTSREGINRMMTELKQEGILSIDRKQITVHDIIALKKQVNCENCSLDICQIF</sequence>
<protein>
    <recommendedName>
        <fullName evidence="1">HTH-type transcriptional regulator ArcR</fullName>
    </recommendedName>
</protein>
<accession>A0ABV7N840</accession>
<dbReference type="Proteomes" id="UP001595637">
    <property type="component" value="Unassembled WGS sequence"/>
</dbReference>
<evidence type="ECO:0000259" key="7">
    <source>
        <dbReference type="PROSITE" id="PS51063"/>
    </source>
</evidence>
<dbReference type="SMART" id="SM00100">
    <property type="entry name" value="cNMP"/>
    <property type="match status" value="1"/>
</dbReference>
<dbReference type="RefSeq" id="WP_380654428.1">
    <property type="nucleotide sequence ID" value="NZ_JBHRVQ010000001.1"/>
</dbReference>
<dbReference type="Gene3D" id="2.60.120.10">
    <property type="entry name" value="Jelly Rolls"/>
    <property type="match status" value="1"/>
</dbReference>
<gene>
    <name evidence="8" type="ORF">ACFOEO_08705</name>
</gene>
<name>A0ABV7N840_9STAP</name>
<dbReference type="PROSITE" id="PS51063">
    <property type="entry name" value="HTH_CRP_2"/>
    <property type="match status" value="1"/>
</dbReference>
<dbReference type="CDD" id="cd00092">
    <property type="entry name" value="HTH_CRP"/>
    <property type="match status" value="1"/>
</dbReference>
<dbReference type="SUPFAM" id="SSF46785">
    <property type="entry name" value="Winged helix' DNA-binding domain"/>
    <property type="match status" value="1"/>
</dbReference>
<dbReference type="SUPFAM" id="SSF51206">
    <property type="entry name" value="cAMP-binding domain-like"/>
    <property type="match status" value="1"/>
</dbReference>
<dbReference type="InterPro" id="IPR050397">
    <property type="entry name" value="Env_Response_Regulators"/>
</dbReference>
<proteinExistence type="predicted"/>
<dbReference type="InterPro" id="IPR036388">
    <property type="entry name" value="WH-like_DNA-bd_sf"/>
</dbReference>
<comment type="caution">
    <text evidence="8">The sequence shown here is derived from an EMBL/GenBank/DDBJ whole genome shotgun (WGS) entry which is preliminary data.</text>
</comment>
<keyword evidence="4" id="KW-0010">Activator</keyword>
<feature type="domain" description="Cyclic nucleotide-binding" evidence="6">
    <location>
        <begin position="28"/>
        <end position="105"/>
    </location>
</feature>
<reference evidence="9" key="1">
    <citation type="journal article" date="2019" name="Int. J. Syst. Evol. Microbiol.">
        <title>The Global Catalogue of Microorganisms (GCM) 10K type strain sequencing project: providing services to taxonomists for standard genome sequencing and annotation.</title>
        <authorList>
            <consortium name="The Broad Institute Genomics Platform"/>
            <consortium name="The Broad Institute Genome Sequencing Center for Infectious Disease"/>
            <person name="Wu L."/>
            <person name="Ma J."/>
        </authorList>
    </citation>
    <scope>NUCLEOTIDE SEQUENCE [LARGE SCALE GENOMIC DNA]</scope>
    <source>
        <strain evidence="9">CCM 7756</strain>
    </source>
</reference>
<keyword evidence="3" id="KW-0238">DNA-binding</keyword>
<evidence type="ECO:0000313" key="9">
    <source>
        <dbReference type="Proteomes" id="UP001595637"/>
    </source>
</evidence>
<evidence type="ECO:0000256" key="3">
    <source>
        <dbReference type="ARBA" id="ARBA00023125"/>
    </source>
</evidence>
<dbReference type="Pfam" id="PF00027">
    <property type="entry name" value="cNMP_binding"/>
    <property type="match status" value="1"/>
</dbReference>
<dbReference type="Pfam" id="PF13545">
    <property type="entry name" value="HTH_Crp_2"/>
    <property type="match status" value="1"/>
</dbReference>
<dbReference type="InterPro" id="IPR000595">
    <property type="entry name" value="cNMP-bd_dom"/>
</dbReference>
<keyword evidence="9" id="KW-1185">Reference proteome</keyword>
<dbReference type="PROSITE" id="PS50042">
    <property type="entry name" value="CNMP_BINDING_3"/>
    <property type="match status" value="1"/>
</dbReference>
<evidence type="ECO:0000256" key="4">
    <source>
        <dbReference type="ARBA" id="ARBA00023159"/>
    </source>
</evidence>
<dbReference type="Gene3D" id="1.10.10.10">
    <property type="entry name" value="Winged helix-like DNA-binding domain superfamily/Winged helix DNA-binding domain"/>
    <property type="match status" value="1"/>
</dbReference>
<evidence type="ECO:0000256" key="2">
    <source>
        <dbReference type="ARBA" id="ARBA00023015"/>
    </source>
</evidence>
<dbReference type="InterPro" id="IPR018490">
    <property type="entry name" value="cNMP-bd_dom_sf"/>
</dbReference>
<dbReference type="CDD" id="cd00038">
    <property type="entry name" value="CAP_ED"/>
    <property type="match status" value="1"/>
</dbReference>
<dbReference type="InterPro" id="IPR014710">
    <property type="entry name" value="RmlC-like_jellyroll"/>
</dbReference>
<dbReference type="InterPro" id="IPR036390">
    <property type="entry name" value="WH_DNA-bd_sf"/>
</dbReference>
<evidence type="ECO:0000256" key="5">
    <source>
        <dbReference type="ARBA" id="ARBA00023163"/>
    </source>
</evidence>
<keyword evidence="2" id="KW-0805">Transcription regulation</keyword>
<dbReference type="InterPro" id="IPR012318">
    <property type="entry name" value="HTH_CRP"/>
</dbReference>
<dbReference type="PANTHER" id="PTHR24567:SF74">
    <property type="entry name" value="HTH-TYPE TRANSCRIPTIONAL REGULATOR ARCR"/>
    <property type="match status" value="1"/>
</dbReference>
<evidence type="ECO:0000313" key="8">
    <source>
        <dbReference type="EMBL" id="MFC3388648.1"/>
    </source>
</evidence>
<feature type="domain" description="HTH crp-type" evidence="7">
    <location>
        <begin position="139"/>
        <end position="212"/>
    </location>
</feature>
<keyword evidence="5" id="KW-0804">Transcription</keyword>
<evidence type="ECO:0000256" key="1">
    <source>
        <dbReference type="ARBA" id="ARBA00020091"/>
    </source>
</evidence>
<organism evidence="8 9">
    <name type="scientific">Salinicoccus sesuvii</name>
    <dbReference type="NCBI Taxonomy" id="868281"/>
    <lineage>
        <taxon>Bacteria</taxon>
        <taxon>Bacillati</taxon>
        <taxon>Bacillota</taxon>
        <taxon>Bacilli</taxon>
        <taxon>Bacillales</taxon>
        <taxon>Staphylococcaceae</taxon>
        <taxon>Salinicoccus</taxon>
    </lineage>
</organism>
<evidence type="ECO:0000259" key="6">
    <source>
        <dbReference type="PROSITE" id="PS50042"/>
    </source>
</evidence>
<dbReference type="PANTHER" id="PTHR24567">
    <property type="entry name" value="CRP FAMILY TRANSCRIPTIONAL REGULATORY PROTEIN"/>
    <property type="match status" value="1"/>
</dbReference>
<dbReference type="SMART" id="SM00419">
    <property type="entry name" value="HTH_CRP"/>
    <property type="match status" value="1"/>
</dbReference>
<dbReference type="EMBL" id="JBHRVQ010000001">
    <property type="protein sequence ID" value="MFC3388648.1"/>
    <property type="molecule type" value="Genomic_DNA"/>
</dbReference>